<dbReference type="InterPro" id="IPR036388">
    <property type="entry name" value="WH-like_DNA-bd_sf"/>
</dbReference>
<dbReference type="InterPro" id="IPR002815">
    <property type="entry name" value="Spo11/TopoVI_A"/>
</dbReference>
<dbReference type="PANTHER" id="PTHR10848:SF0">
    <property type="entry name" value="MEIOTIC RECOMBINATION PROTEIN SPO11"/>
    <property type="match status" value="1"/>
</dbReference>
<dbReference type="EMBL" id="PKPP01006564">
    <property type="protein sequence ID" value="PWA56121.1"/>
    <property type="molecule type" value="Genomic_DNA"/>
</dbReference>
<evidence type="ECO:0000313" key="4">
    <source>
        <dbReference type="Proteomes" id="UP000245207"/>
    </source>
</evidence>
<keyword evidence="1" id="KW-0238">DNA-binding</keyword>
<dbReference type="Gene3D" id="1.10.10.10">
    <property type="entry name" value="Winged helix-like DNA-binding domain superfamily/Winged helix DNA-binding domain"/>
    <property type="match status" value="1"/>
</dbReference>
<reference evidence="3 4" key="1">
    <citation type="journal article" date="2018" name="Mol. Plant">
        <title>The genome of Artemisia annua provides insight into the evolution of Asteraceae family and artemisinin biosynthesis.</title>
        <authorList>
            <person name="Shen Q."/>
            <person name="Zhang L."/>
            <person name="Liao Z."/>
            <person name="Wang S."/>
            <person name="Yan T."/>
            <person name="Shi P."/>
            <person name="Liu M."/>
            <person name="Fu X."/>
            <person name="Pan Q."/>
            <person name="Wang Y."/>
            <person name="Lv Z."/>
            <person name="Lu X."/>
            <person name="Zhang F."/>
            <person name="Jiang W."/>
            <person name="Ma Y."/>
            <person name="Chen M."/>
            <person name="Hao X."/>
            <person name="Li L."/>
            <person name="Tang Y."/>
            <person name="Lv G."/>
            <person name="Zhou Y."/>
            <person name="Sun X."/>
            <person name="Brodelius P.E."/>
            <person name="Rose J.K.C."/>
            <person name="Tang K."/>
        </authorList>
    </citation>
    <scope>NUCLEOTIDE SEQUENCE [LARGE SCALE GENOMIC DNA]</scope>
    <source>
        <strain evidence="4">cv. Huhao1</strain>
        <tissue evidence="3">Leaf</tissue>
    </source>
</reference>
<evidence type="ECO:0000259" key="2">
    <source>
        <dbReference type="Pfam" id="PF04406"/>
    </source>
</evidence>
<dbReference type="STRING" id="35608.A0A2U1M4E6"/>
<comment type="catalytic activity">
    <reaction evidence="1">
        <text>ATP-dependent breakage, passage and rejoining of double-stranded DNA.</text>
        <dbReference type="EC" id="5.6.2.2"/>
    </reaction>
</comment>
<protein>
    <recommendedName>
        <fullName evidence="2">Spo11/DNA topoisomerase VI subunit A N-terminal domain-containing protein</fullName>
    </recommendedName>
</protein>
<dbReference type="PANTHER" id="PTHR10848">
    <property type="entry name" value="MEIOTIC RECOMBINATION PROTEIN SPO11"/>
    <property type="match status" value="1"/>
</dbReference>
<keyword evidence="4" id="KW-1185">Reference proteome</keyword>
<dbReference type="GO" id="GO:0000228">
    <property type="term" value="C:nuclear chromosome"/>
    <property type="evidence" value="ECO:0007669"/>
    <property type="project" value="TreeGrafter"/>
</dbReference>
<dbReference type="GO" id="GO:0042138">
    <property type="term" value="P:meiotic DNA double-strand break formation"/>
    <property type="evidence" value="ECO:0007669"/>
    <property type="project" value="TreeGrafter"/>
</dbReference>
<dbReference type="GO" id="GO:0005524">
    <property type="term" value="F:ATP binding"/>
    <property type="evidence" value="ECO:0007669"/>
    <property type="project" value="InterPro"/>
</dbReference>
<accession>A0A2U1M4E6</accession>
<evidence type="ECO:0000256" key="1">
    <source>
        <dbReference type="PROSITE-ProRule" id="PRU01385"/>
    </source>
</evidence>
<gene>
    <name evidence="3" type="ORF">CTI12_AA422590</name>
</gene>
<dbReference type="GO" id="GO:0003918">
    <property type="term" value="F:DNA topoisomerase type II (double strand cut, ATP-hydrolyzing) activity"/>
    <property type="evidence" value="ECO:0007669"/>
    <property type="project" value="UniProtKB-UniRule"/>
</dbReference>
<keyword evidence="1" id="KW-0413">Isomerase</keyword>
<dbReference type="InterPro" id="IPR036078">
    <property type="entry name" value="Spo11/TopoVI_A_sf"/>
</dbReference>
<dbReference type="OrthoDB" id="5377392at2759"/>
<proteinExistence type="inferred from homology"/>
<dbReference type="GO" id="GO:0000706">
    <property type="term" value="P:meiotic DNA double-strand break processing"/>
    <property type="evidence" value="ECO:0007669"/>
    <property type="project" value="TreeGrafter"/>
</dbReference>
<dbReference type="GO" id="GO:0007131">
    <property type="term" value="P:reciprocal meiotic recombination"/>
    <property type="evidence" value="ECO:0007669"/>
    <property type="project" value="TreeGrafter"/>
</dbReference>
<dbReference type="Gene3D" id="3.40.1360.10">
    <property type="match status" value="1"/>
</dbReference>
<keyword evidence="1" id="KW-0799">Topoisomerase</keyword>
<name>A0A2U1M4E6_ARTAN</name>
<dbReference type="Pfam" id="PF04406">
    <property type="entry name" value="TP6A_N"/>
    <property type="match status" value="1"/>
</dbReference>
<comment type="caution">
    <text evidence="3">The sequence shown here is derived from an EMBL/GenBank/DDBJ whole genome shotgun (WGS) entry which is preliminary data.</text>
</comment>
<dbReference type="GO" id="GO:0003677">
    <property type="term" value="F:DNA binding"/>
    <property type="evidence" value="ECO:0007669"/>
    <property type="project" value="UniProtKB-UniRule"/>
</dbReference>
<dbReference type="InterPro" id="IPR013049">
    <property type="entry name" value="Spo11/TopoVI_A_N"/>
</dbReference>
<evidence type="ECO:0000313" key="3">
    <source>
        <dbReference type="EMBL" id="PWA56121.1"/>
    </source>
</evidence>
<dbReference type="SUPFAM" id="SSF56726">
    <property type="entry name" value="DNA topoisomerase IV, alpha subunit"/>
    <property type="match status" value="1"/>
</dbReference>
<comment type="similarity">
    <text evidence="1">Belongs to the TOP6A family.</text>
</comment>
<dbReference type="AlphaFoldDB" id="A0A2U1M4E6"/>
<feature type="active site" description="O-(5'-phospho-DNA)-tyrosine intermediate" evidence="1">
    <location>
        <position position="63"/>
    </location>
</feature>
<organism evidence="3 4">
    <name type="scientific">Artemisia annua</name>
    <name type="common">Sweet wormwood</name>
    <dbReference type="NCBI Taxonomy" id="35608"/>
    <lineage>
        <taxon>Eukaryota</taxon>
        <taxon>Viridiplantae</taxon>
        <taxon>Streptophyta</taxon>
        <taxon>Embryophyta</taxon>
        <taxon>Tracheophyta</taxon>
        <taxon>Spermatophyta</taxon>
        <taxon>Magnoliopsida</taxon>
        <taxon>eudicotyledons</taxon>
        <taxon>Gunneridae</taxon>
        <taxon>Pentapetalae</taxon>
        <taxon>asterids</taxon>
        <taxon>campanulids</taxon>
        <taxon>Asterales</taxon>
        <taxon>Asteraceae</taxon>
        <taxon>Asteroideae</taxon>
        <taxon>Anthemideae</taxon>
        <taxon>Artemisiinae</taxon>
        <taxon>Artemisia</taxon>
    </lineage>
</organism>
<dbReference type="PRINTS" id="PR01550">
    <property type="entry name" value="TOP6AFAMILY"/>
</dbReference>
<feature type="domain" description="Spo11/DNA topoisomerase VI subunit A N-terminal" evidence="2">
    <location>
        <begin position="37"/>
        <end position="95"/>
    </location>
</feature>
<dbReference type="PROSITE" id="PS52041">
    <property type="entry name" value="TOPO_IIB"/>
    <property type="match status" value="1"/>
</dbReference>
<sequence length="166" mass="18639">MSGAFLKGHNIASSMIQVGSVMKLPFRLTKIQVKTADRVSTILDLLLELNQNHKTMSKRAIFYKYKELFKTQDVSDKLINDVCCLIGATRRCLGITASPKGFVIGSLVIRENGKTFDPQDTQNLGKFICPLMSDFEVVACRAKFILVVEKEAYYSSLVEDKIHKKS</sequence>
<dbReference type="Proteomes" id="UP000245207">
    <property type="component" value="Unassembled WGS sequence"/>
</dbReference>